<dbReference type="Proteomes" id="UP000037386">
    <property type="component" value="Unassembled WGS sequence"/>
</dbReference>
<dbReference type="HAMAP" id="MF_01820">
    <property type="entry name" value="GTPase_RsgA"/>
    <property type="match status" value="1"/>
</dbReference>
<protein>
    <recommendedName>
        <fullName evidence="3">Small ribosomal subunit biogenesis GTPase RsgA</fullName>
        <ecNumber evidence="3">3.6.1.-</ecNumber>
    </recommendedName>
</protein>
<dbReference type="InterPro" id="IPR027417">
    <property type="entry name" value="P-loop_NTPase"/>
</dbReference>
<dbReference type="InterPro" id="IPR030378">
    <property type="entry name" value="G_CP_dom"/>
</dbReference>
<feature type="binding site" evidence="3">
    <location>
        <position position="260"/>
    </location>
    <ligand>
        <name>Zn(2+)</name>
        <dbReference type="ChEBI" id="CHEBI:29105"/>
    </ligand>
</feature>
<gene>
    <name evidence="6" type="primary">engC</name>
    <name evidence="3" type="synonym">rsgA</name>
    <name evidence="6" type="ORF">CPX_001495</name>
</gene>
<dbReference type="Pfam" id="PF03193">
    <property type="entry name" value="RsgA_GTPase"/>
    <property type="match status" value="1"/>
</dbReference>
<keyword evidence="3" id="KW-0862">Zinc</keyword>
<comment type="similarity">
    <text evidence="3">Belongs to the TRAFAC class YlqF/YawG GTPase family. RsgA subfamily.</text>
</comment>
<name>A0A0M1N050_9MOLU</name>
<evidence type="ECO:0000313" key="6">
    <source>
        <dbReference type="EMBL" id="KOR75536.1"/>
    </source>
</evidence>
<sequence>MRKGIIIEFLAKDYVIVDLETEKKIHAQVKGKIQNIKNNYDTADYSKIKVGDIVMFERKKNQFLIDSIVPRTNELQRPSIANINQVFLVFSLVNPKFQFKLLDKFLIILQRFRLKIILIFTKTDLVEPSKIDLLKEKISYYEKFYQVFYVTKTNKEGLDVLYPLFKQQVTILAGQTGVGKSTLLNSLTSLNLKTQEVSKHLSRGKHTTKNSKLFFFHEGYIADTPGFSKLDLSEIKAEEIKNFYNDFVLLSEECFFGYSCLHINENKCKVKEAVKNSSIPLKRYNNYLSFVEEIKNKRTKFQHKT</sequence>
<keyword evidence="3" id="KW-0694">RNA-binding</keyword>
<feature type="domain" description="CP-type G" evidence="5">
    <location>
        <begin position="72"/>
        <end position="230"/>
    </location>
</feature>
<organism evidence="6 7">
    <name type="scientific">Candidatus Phytoplasma pruni</name>
    <dbReference type="NCBI Taxonomy" id="479893"/>
    <lineage>
        <taxon>Bacteria</taxon>
        <taxon>Bacillati</taxon>
        <taxon>Mycoplasmatota</taxon>
        <taxon>Mollicutes</taxon>
        <taxon>Acholeplasmatales</taxon>
        <taxon>Acholeplasmataceae</taxon>
        <taxon>Candidatus Phytoplasma</taxon>
        <taxon>16SrIII (X-disease group)</taxon>
    </lineage>
</organism>
<dbReference type="EMBL" id="LHCF01000005">
    <property type="protein sequence ID" value="KOR75536.1"/>
    <property type="molecule type" value="Genomic_DNA"/>
</dbReference>
<keyword evidence="1 3" id="KW-0547">Nucleotide-binding</keyword>
<feature type="binding site" evidence="3">
    <location>
        <position position="262"/>
    </location>
    <ligand>
        <name>Zn(2+)</name>
        <dbReference type="ChEBI" id="CHEBI:29105"/>
    </ligand>
</feature>
<dbReference type="CDD" id="cd01854">
    <property type="entry name" value="YjeQ_EngC"/>
    <property type="match status" value="1"/>
</dbReference>
<dbReference type="Gene3D" id="3.40.50.300">
    <property type="entry name" value="P-loop containing nucleotide triphosphate hydrolases"/>
    <property type="match status" value="1"/>
</dbReference>
<comment type="cofactor">
    <cofactor evidence="3">
        <name>Zn(2+)</name>
        <dbReference type="ChEBI" id="CHEBI:29105"/>
    </cofactor>
    <text evidence="3">Binds 1 zinc ion per subunit.</text>
</comment>
<accession>A0A0M1N050</accession>
<feature type="binding site" evidence="3">
    <location>
        <begin position="174"/>
        <end position="182"/>
    </location>
    <ligand>
        <name>GTP</name>
        <dbReference type="ChEBI" id="CHEBI:37565"/>
    </ligand>
</feature>
<dbReference type="PROSITE" id="PS51721">
    <property type="entry name" value="G_CP"/>
    <property type="match status" value="1"/>
</dbReference>
<keyword evidence="3" id="KW-0963">Cytoplasm</keyword>
<evidence type="ECO:0000259" key="4">
    <source>
        <dbReference type="PROSITE" id="PS50936"/>
    </source>
</evidence>
<evidence type="ECO:0000256" key="3">
    <source>
        <dbReference type="HAMAP-Rule" id="MF_01820"/>
    </source>
</evidence>
<keyword evidence="3" id="KW-0479">Metal-binding</keyword>
<dbReference type="PROSITE" id="PS50936">
    <property type="entry name" value="ENGC_GTPASE"/>
    <property type="match status" value="1"/>
</dbReference>
<keyword evidence="2 3" id="KW-0342">GTP-binding</keyword>
<dbReference type="SUPFAM" id="SSF52540">
    <property type="entry name" value="P-loop containing nucleoside triphosphate hydrolases"/>
    <property type="match status" value="1"/>
</dbReference>
<feature type="domain" description="EngC GTPase" evidence="4">
    <location>
        <begin position="81"/>
        <end position="228"/>
    </location>
</feature>
<proteinExistence type="inferred from homology"/>
<dbReference type="OrthoDB" id="9809485at2"/>
<keyword evidence="3" id="KW-0378">Hydrolase</keyword>
<dbReference type="NCBIfam" id="TIGR00157">
    <property type="entry name" value="ribosome small subunit-dependent GTPase A"/>
    <property type="match status" value="1"/>
</dbReference>
<evidence type="ECO:0000256" key="1">
    <source>
        <dbReference type="ARBA" id="ARBA00022741"/>
    </source>
</evidence>
<dbReference type="Gene3D" id="1.10.40.50">
    <property type="entry name" value="Probable gtpase engc, domain 3"/>
    <property type="match status" value="1"/>
</dbReference>
<feature type="binding site" evidence="3">
    <location>
        <begin position="121"/>
        <end position="124"/>
    </location>
    <ligand>
        <name>GTP</name>
        <dbReference type="ChEBI" id="CHEBI:37565"/>
    </ligand>
</feature>
<feature type="binding site" evidence="3">
    <location>
        <position position="254"/>
    </location>
    <ligand>
        <name>Zn(2+)</name>
        <dbReference type="ChEBI" id="CHEBI:29105"/>
    </ligand>
</feature>
<evidence type="ECO:0000256" key="2">
    <source>
        <dbReference type="ARBA" id="ARBA00023134"/>
    </source>
</evidence>
<keyword evidence="3" id="KW-0699">rRNA-binding</keyword>
<dbReference type="InterPro" id="IPR004881">
    <property type="entry name" value="Ribosome_biogen_GTPase_RsgA"/>
</dbReference>
<dbReference type="STRING" id="479893.CPX_001495"/>
<dbReference type="GO" id="GO:0005737">
    <property type="term" value="C:cytoplasm"/>
    <property type="evidence" value="ECO:0007669"/>
    <property type="project" value="UniProtKB-SubCell"/>
</dbReference>
<dbReference type="GO" id="GO:0042274">
    <property type="term" value="P:ribosomal small subunit biogenesis"/>
    <property type="evidence" value="ECO:0007669"/>
    <property type="project" value="UniProtKB-UniRule"/>
</dbReference>
<feature type="binding site" evidence="3">
    <location>
        <position position="268"/>
    </location>
    <ligand>
        <name>Zn(2+)</name>
        <dbReference type="ChEBI" id="CHEBI:29105"/>
    </ligand>
</feature>
<comment type="caution">
    <text evidence="6">The sequence shown here is derived from an EMBL/GenBank/DDBJ whole genome shotgun (WGS) entry which is preliminary data.</text>
</comment>
<dbReference type="EC" id="3.6.1.-" evidence="3"/>
<dbReference type="InterPro" id="IPR010914">
    <property type="entry name" value="RsgA_GTPase_dom"/>
</dbReference>
<dbReference type="PANTHER" id="PTHR32120:SF11">
    <property type="entry name" value="SMALL RIBOSOMAL SUBUNIT BIOGENESIS GTPASE RSGA 1, MITOCHONDRIAL-RELATED"/>
    <property type="match status" value="1"/>
</dbReference>
<dbReference type="GO" id="GO:0005525">
    <property type="term" value="F:GTP binding"/>
    <property type="evidence" value="ECO:0007669"/>
    <property type="project" value="UniProtKB-UniRule"/>
</dbReference>
<dbReference type="RefSeq" id="WP_017191617.1">
    <property type="nucleotide sequence ID" value="NZ_LHCF01000005.1"/>
</dbReference>
<dbReference type="GO" id="GO:0019843">
    <property type="term" value="F:rRNA binding"/>
    <property type="evidence" value="ECO:0007669"/>
    <property type="project" value="UniProtKB-KW"/>
</dbReference>
<dbReference type="AlphaFoldDB" id="A0A0M1N050"/>
<dbReference type="PANTHER" id="PTHR32120">
    <property type="entry name" value="SMALL RIBOSOMAL SUBUNIT BIOGENESIS GTPASE RSGA"/>
    <property type="match status" value="1"/>
</dbReference>
<dbReference type="PATRIC" id="fig|479893.3.peg.282"/>
<comment type="subunit">
    <text evidence="3">Monomer. Associates with 30S ribosomal subunit, binds 16S rRNA.</text>
</comment>
<evidence type="ECO:0000259" key="5">
    <source>
        <dbReference type="PROSITE" id="PS51721"/>
    </source>
</evidence>
<keyword evidence="3" id="KW-0690">Ribosome biogenesis</keyword>
<reference evidence="7" key="1">
    <citation type="submission" date="2015-05" db="EMBL/GenBank/DDBJ databases">
        <title>Draft genome sequence of 'Candidatus Phytoplasma Pruni' strain CX, a plant pathogenic bacterium.</title>
        <authorList>
            <person name="Lee I.-M."/>
            <person name="Bottner-Parker K.D."/>
            <person name="Shao J."/>
            <person name="Gundersen-Rindal D.E."/>
            <person name="Zhao Y."/>
            <person name="Davis R.E."/>
        </authorList>
    </citation>
    <scope>NUCLEOTIDE SEQUENCE [LARGE SCALE GENOMIC DNA]</scope>
    <source>
        <strain evidence="7">CX</strain>
    </source>
</reference>
<comment type="subcellular location">
    <subcellularLocation>
        <location evidence="3">Cytoplasm</location>
    </subcellularLocation>
</comment>
<dbReference type="GO" id="GO:0003924">
    <property type="term" value="F:GTPase activity"/>
    <property type="evidence" value="ECO:0007669"/>
    <property type="project" value="UniProtKB-UniRule"/>
</dbReference>
<dbReference type="GO" id="GO:0046872">
    <property type="term" value="F:metal ion binding"/>
    <property type="evidence" value="ECO:0007669"/>
    <property type="project" value="UniProtKB-KW"/>
</dbReference>
<comment type="function">
    <text evidence="3">One of several proteins that assist in the late maturation steps of the functional core of the 30S ribosomal subunit. Helps release RbfA from mature subunits. May play a role in the assembly of ribosomal proteins into the subunit. Circularly permuted GTPase that catalyzes slow GTP hydrolysis, GTPase activity is stimulated by the 30S ribosomal subunit.</text>
</comment>
<evidence type="ECO:0000313" key="7">
    <source>
        <dbReference type="Proteomes" id="UP000037386"/>
    </source>
</evidence>